<keyword evidence="1" id="KW-1133">Transmembrane helix</keyword>
<comment type="caution">
    <text evidence="2">The sequence shown here is derived from an EMBL/GenBank/DDBJ whole genome shotgun (WGS) entry which is preliminary data.</text>
</comment>
<proteinExistence type="predicted"/>
<dbReference type="Proteomes" id="UP000027725">
    <property type="component" value="Unassembled WGS sequence"/>
</dbReference>
<accession>A0A074TLS4</accession>
<reference evidence="2 3" key="1">
    <citation type="submission" date="2014-03" db="EMBL/GenBank/DDBJ databases">
        <title>The draft genome sequence of Thioclava dalianensis DLFJ1-1.</title>
        <authorList>
            <person name="Lai Q."/>
            <person name="Shao Z."/>
        </authorList>
    </citation>
    <scope>NUCLEOTIDE SEQUENCE [LARGE SCALE GENOMIC DNA]</scope>
    <source>
        <strain evidence="2 3">DLFJ1-1</strain>
    </source>
</reference>
<keyword evidence="1" id="KW-0812">Transmembrane</keyword>
<feature type="transmembrane region" description="Helical" evidence="1">
    <location>
        <begin position="12"/>
        <end position="33"/>
    </location>
</feature>
<gene>
    <name evidence="2" type="ORF">DL1_20875</name>
</gene>
<protein>
    <submittedName>
        <fullName evidence="2">Membrane protein</fullName>
    </submittedName>
</protein>
<keyword evidence="3" id="KW-1185">Reference proteome</keyword>
<evidence type="ECO:0000313" key="3">
    <source>
        <dbReference type="Proteomes" id="UP000027725"/>
    </source>
</evidence>
<name>A0A074TLS4_9RHOB</name>
<dbReference type="eggNOG" id="ENOG5033HZE">
    <property type="taxonomic scope" value="Bacteria"/>
</dbReference>
<dbReference type="AlphaFoldDB" id="A0A074TLS4"/>
<feature type="transmembrane region" description="Helical" evidence="1">
    <location>
        <begin position="63"/>
        <end position="82"/>
    </location>
</feature>
<organism evidence="2 3">
    <name type="scientific">Thioclava dalianensis</name>
    <dbReference type="NCBI Taxonomy" id="1185766"/>
    <lineage>
        <taxon>Bacteria</taxon>
        <taxon>Pseudomonadati</taxon>
        <taxon>Pseudomonadota</taxon>
        <taxon>Alphaproteobacteria</taxon>
        <taxon>Rhodobacterales</taxon>
        <taxon>Paracoccaceae</taxon>
        <taxon>Thioclava</taxon>
    </lineage>
</organism>
<dbReference type="EMBL" id="JHEH01000009">
    <property type="protein sequence ID" value="KEP69943.1"/>
    <property type="molecule type" value="Genomic_DNA"/>
</dbReference>
<evidence type="ECO:0000313" key="2">
    <source>
        <dbReference type="EMBL" id="KEP69943.1"/>
    </source>
</evidence>
<evidence type="ECO:0000256" key="1">
    <source>
        <dbReference type="SAM" id="Phobius"/>
    </source>
</evidence>
<keyword evidence="1" id="KW-0472">Membrane</keyword>
<sequence length="89" mass="10268">MLFSVGTWWHAMVRQISSLLLFGLAVICGYLCYVEHYRWRNCFNELGRCFDKETGVVYSEQSGTVWLMLTVLALGGGLFNALRLRKSKR</sequence>